<keyword evidence="1" id="KW-1133">Transmembrane helix</keyword>
<dbReference type="OrthoDB" id="7876829at2"/>
<evidence type="ECO:0000313" key="4">
    <source>
        <dbReference type="Proteomes" id="UP000202485"/>
    </source>
</evidence>
<dbReference type="RefSeq" id="WP_093964236.1">
    <property type="nucleotide sequence ID" value="NZ_FXYG01000003.1"/>
</dbReference>
<dbReference type="Proteomes" id="UP000202485">
    <property type="component" value="Unassembled WGS sequence"/>
</dbReference>
<evidence type="ECO:0000256" key="1">
    <source>
        <dbReference type="SAM" id="Phobius"/>
    </source>
</evidence>
<name>A0A238KSB3_9RHOB</name>
<proteinExistence type="predicted"/>
<evidence type="ECO:0000313" key="3">
    <source>
        <dbReference type="EMBL" id="SMX45729.1"/>
    </source>
</evidence>
<dbReference type="EMBL" id="FXYG01000003">
    <property type="protein sequence ID" value="SMX45729.1"/>
    <property type="molecule type" value="Genomic_DNA"/>
</dbReference>
<keyword evidence="1" id="KW-0472">Membrane</keyword>
<evidence type="ECO:0000256" key="2">
    <source>
        <dbReference type="SAM" id="SignalP"/>
    </source>
</evidence>
<evidence type="ECO:0008006" key="5">
    <source>
        <dbReference type="Google" id="ProtNLM"/>
    </source>
</evidence>
<keyword evidence="2" id="KW-0732">Signal</keyword>
<feature type="signal peptide" evidence="2">
    <location>
        <begin position="1"/>
        <end position="26"/>
    </location>
</feature>
<protein>
    <recommendedName>
        <fullName evidence="5">Secreted protein</fullName>
    </recommendedName>
</protein>
<sequence length="154" mass="17483">MHRKFIALVVATAVAITGVSASQAKAADAHDILGGLAAIAIIGAAVNHYNKEKRKERVTRQNNYVHQPQNVRPDHIRPLPRRVARYDLPQRCLKTYNGYSKKRPLLGPNCLEKHYKHANSLPQQCKVGFWDGKKVKRAYEPACLRQKGYRVVYQ</sequence>
<gene>
    <name evidence="3" type="ORF">RUA8715_02769</name>
</gene>
<keyword evidence="4" id="KW-1185">Reference proteome</keyword>
<feature type="chain" id="PRO_5013235038" description="Secreted protein" evidence="2">
    <location>
        <begin position="27"/>
        <end position="154"/>
    </location>
</feature>
<feature type="transmembrane region" description="Helical" evidence="1">
    <location>
        <begin position="31"/>
        <end position="50"/>
    </location>
</feature>
<dbReference type="AlphaFoldDB" id="A0A238KSB3"/>
<accession>A0A238KSB3</accession>
<organism evidence="3 4">
    <name type="scientific">Ruegeria arenilitoris</name>
    <dbReference type="NCBI Taxonomy" id="1173585"/>
    <lineage>
        <taxon>Bacteria</taxon>
        <taxon>Pseudomonadati</taxon>
        <taxon>Pseudomonadota</taxon>
        <taxon>Alphaproteobacteria</taxon>
        <taxon>Rhodobacterales</taxon>
        <taxon>Roseobacteraceae</taxon>
        <taxon>Ruegeria</taxon>
    </lineage>
</organism>
<keyword evidence="1" id="KW-0812">Transmembrane</keyword>
<reference evidence="4" key="1">
    <citation type="submission" date="2017-05" db="EMBL/GenBank/DDBJ databases">
        <authorList>
            <person name="Rodrigo-Torres L."/>
            <person name="Arahal R. D."/>
            <person name="Lucena T."/>
        </authorList>
    </citation>
    <scope>NUCLEOTIDE SEQUENCE [LARGE SCALE GENOMIC DNA]</scope>
    <source>
        <strain evidence="4">CECT 8715</strain>
    </source>
</reference>